<sequence length="254" mass="28970">MDQKYYHFLRNVHGAYRELCIVAFTRFQVDSTKNAVLESLATRTGERRDDVHPGIRSFFMELREPEAALALQAPNHESTAISDSWYEFTHAEPEGTTSIFGEAMAQKIKNAHMNQGWKAVTVYFPKNSTTLRFSYFLKLEISEEHLSELAIALFKIEVSWVAVAFQVVHENGMVQNMPEFTHTGALEEDIIAVFHPEISSAIIENMARRRELEEGKSRTECVSMTFARSEGTITLAMDLQKGAQIQKRLYNKNA</sequence>
<dbReference type="GO" id="GO:0016301">
    <property type="term" value="F:kinase activity"/>
    <property type="evidence" value="ECO:0007669"/>
    <property type="project" value="UniProtKB-KW"/>
</dbReference>
<proteinExistence type="predicted"/>
<keyword evidence="1" id="KW-0808">Transferase</keyword>
<reference evidence="1 2" key="1">
    <citation type="journal article" date="2014" name="PLoS ONE">
        <title>De novo Genome Assembly of the Fungal Plant Pathogen Pyrenophora semeniperda.</title>
        <authorList>
            <person name="Soliai M.M."/>
            <person name="Meyer S.E."/>
            <person name="Udall J.A."/>
            <person name="Elzinga D.E."/>
            <person name="Hermansen R.A."/>
            <person name="Bodily P.M."/>
            <person name="Hart A.A."/>
            <person name="Coleman C.E."/>
        </authorList>
    </citation>
    <scope>NUCLEOTIDE SEQUENCE [LARGE SCALE GENOMIC DNA]</scope>
    <source>
        <strain evidence="1 2">CCB06</strain>
        <tissue evidence="1">Mycelium</tissue>
    </source>
</reference>
<name>A0A3M7MDD3_9PLEO</name>
<accession>A0A3M7MDD3</accession>
<organism evidence="1 2">
    <name type="scientific">Pyrenophora seminiperda CCB06</name>
    <dbReference type="NCBI Taxonomy" id="1302712"/>
    <lineage>
        <taxon>Eukaryota</taxon>
        <taxon>Fungi</taxon>
        <taxon>Dikarya</taxon>
        <taxon>Ascomycota</taxon>
        <taxon>Pezizomycotina</taxon>
        <taxon>Dothideomycetes</taxon>
        <taxon>Pleosporomycetidae</taxon>
        <taxon>Pleosporales</taxon>
        <taxon>Pleosporineae</taxon>
        <taxon>Pleosporaceae</taxon>
        <taxon>Pyrenophora</taxon>
    </lineage>
</organism>
<keyword evidence="2" id="KW-1185">Reference proteome</keyword>
<dbReference type="OrthoDB" id="3679304at2759"/>
<dbReference type="AlphaFoldDB" id="A0A3M7MDD3"/>
<protein>
    <submittedName>
        <fullName evidence="1">Serine threonine kinase</fullName>
    </submittedName>
</protein>
<dbReference type="EMBL" id="KE747833">
    <property type="protein sequence ID" value="RMZ72497.1"/>
    <property type="molecule type" value="Genomic_DNA"/>
</dbReference>
<keyword evidence="1" id="KW-0418">Kinase</keyword>
<evidence type="ECO:0000313" key="2">
    <source>
        <dbReference type="Proteomes" id="UP000265663"/>
    </source>
</evidence>
<dbReference type="Proteomes" id="UP000265663">
    <property type="component" value="Unassembled WGS sequence"/>
</dbReference>
<evidence type="ECO:0000313" key="1">
    <source>
        <dbReference type="EMBL" id="RMZ72497.1"/>
    </source>
</evidence>
<gene>
    <name evidence="1" type="ORF">GMOD_00007491</name>
</gene>